<dbReference type="RefSeq" id="WP_182869813.1">
    <property type="nucleotide sequence ID" value="NZ_AP022638.1"/>
</dbReference>
<proteinExistence type="predicted"/>
<reference evidence="1" key="1">
    <citation type="submission" date="2020-05" db="EMBL/GenBank/DDBJ databases">
        <title>Complete genome sequence of Bradyrhizobium diazoefficiens XF5 isolated from soybean nodule.</title>
        <authorList>
            <person name="Noda R."/>
            <person name="Kakizaki K."/>
            <person name="Minamisawa K."/>
        </authorList>
    </citation>
    <scope>NUCLEOTIDE SEQUENCE</scope>
    <source>
        <strain evidence="1">XF5</strain>
    </source>
</reference>
<protein>
    <submittedName>
        <fullName evidence="2">Uncharacterized protein</fullName>
    </submittedName>
</protein>
<name>A0A810AIQ4_9BRAD</name>
<organism evidence="2">
    <name type="scientific">Bradyrhizobium diazoefficiens</name>
    <dbReference type="NCBI Taxonomy" id="1355477"/>
    <lineage>
        <taxon>Bacteria</taxon>
        <taxon>Pseudomonadati</taxon>
        <taxon>Pseudomonadota</taxon>
        <taxon>Alphaproteobacteria</taxon>
        <taxon>Hyphomicrobiales</taxon>
        <taxon>Nitrobacteraceae</taxon>
        <taxon>Bradyrhizobium</taxon>
    </lineage>
</organism>
<accession>A0A810AIQ4</accession>
<dbReference type="AlphaFoldDB" id="A0A810AIQ4"/>
<dbReference type="EMBL" id="AP023095">
    <property type="protein sequence ID" value="BCE55221.1"/>
    <property type="molecule type" value="Genomic_DNA"/>
</dbReference>
<reference evidence="2" key="2">
    <citation type="submission" date="2020-05" db="EMBL/GenBank/DDBJ databases">
        <title>Complete genome sequence of Bradyrhizobium diazoefficiens XF6 isolated from soybean nodule.</title>
        <authorList>
            <person name="Noda R."/>
            <person name="Kakizaki K."/>
            <person name="Minamisawa K."/>
        </authorList>
    </citation>
    <scope>NUCLEOTIDE SEQUENCE</scope>
    <source>
        <strain evidence="2">XF6</strain>
    </source>
</reference>
<gene>
    <name evidence="1" type="ORF">XF5B_27330</name>
    <name evidence="2" type="ORF">XF6B_27540</name>
</gene>
<evidence type="ECO:0000313" key="1">
    <source>
        <dbReference type="EMBL" id="BCE55221.1"/>
    </source>
</evidence>
<sequence length="75" mass="8496">MIEAPWTDAQVENLNRWQQSGHVHPFTCPNHHDASRVLIAKPDGWHCPGCEYTQTWAHAGMVLGPPPDPFQGLRR</sequence>
<evidence type="ECO:0000313" key="2">
    <source>
        <dbReference type="EMBL" id="BCE63955.1"/>
    </source>
</evidence>
<dbReference type="EMBL" id="AP023096">
    <property type="protein sequence ID" value="BCE63955.1"/>
    <property type="molecule type" value="Genomic_DNA"/>
</dbReference>